<evidence type="ECO:0000313" key="32">
    <source>
        <dbReference type="EMBL" id="JAC92034.1"/>
    </source>
</evidence>
<keyword evidence="14" id="KW-0472">Membrane</keyword>
<evidence type="ECO:0000256" key="28">
    <source>
        <dbReference type="ARBA" id="ARBA00048234"/>
    </source>
</evidence>
<proteinExistence type="evidence at transcript level"/>
<evidence type="ECO:0000256" key="7">
    <source>
        <dbReference type="ARBA" id="ARBA00022622"/>
    </source>
</evidence>
<dbReference type="GO" id="GO:0046872">
    <property type="term" value="F:metal ion binding"/>
    <property type="evidence" value="ECO:0007669"/>
    <property type="project" value="UniProtKB-KW"/>
</dbReference>
<comment type="catalytic activity">
    <reaction evidence="21">
        <text>1-dodecanoyl-sn-glycero-3-phosphocholine + H2O = 1-dodecanoyl-sn-glycerol + phosphocholine + H(+)</text>
        <dbReference type="Rhea" id="RHEA:41127"/>
        <dbReference type="ChEBI" id="CHEBI:15377"/>
        <dbReference type="ChEBI" id="CHEBI:15378"/>
        <dbReference type="ChEBI" id="CHEBI:74966"/>
        <dbReference type="ChEBI" id="CHEBI:75529"/>
        <dbReference type="ChEBI" id="CHEBI:295975"/>
    </reaction>
    <physiologicalReaction direction="left-to-right" evidence="21">
        <dbReference type="Rhea" id="RHEA:41128"/>
    </physiologicalReaction>
</comment>
<sequence>GFYTENHGIVGNFMYNQELNVYFKMAASESMEPHWWNQAEPIWVSAVRRNLIVDMHWWDGCQVDFNGTKPNFCTEYKGTWSTVNTETKYLVEKSLKAMKKGSLDMAMFYYEGPDSAGHGYGPDSKETHQTVDDFDGILKSVHAQVKTLGMEEEVNIVIVSDHGMTNTNKEAIKTIDIDLLVDPDDIHIMLDIGPFSMVYPKPDKVMKVYESIKRKQVKGLRAYLKEDVPEEWHLKRNRNVGPIVLMADVGYYILPFSTPEKSTPEYRAVPAGSHGYDANFTDMWGIFYASGPAILHESKEVPALVIVDVYNVLCYMLGVVPLRNNGSWARVEGFINPAYDHALYQTIRKR</sequence>
<dbReference type="AlphaFoldDB" id="A0A090X8K6"/>
<dbReference type="InterPro" id="IPR002591">
    <property type="entry name" value="Phosphodiest/P_Trfase"/>
</dbReference>
<comment type="catalytic activity">
    <reaction evidence="28">
        <text>sphing-4-enine-phosphocholine + H2O = sphing-4-enine + phosphocholine + H(+)</text>
        <dbReference type="Rhea" id="RHEA:41095"/>
        <dbReference type="ChEBI" id="CHEBI:15377"/>
        <dbReference type="ChEBI" id="CHEBI:15378"/>
        <dbReference type="ChEBI" id="CHEBI:57756"/>
        <dbReference type="ChEBI" id="CHEBI:58906"/>
        <dbReference type="ChEBI" id="CHEBI:295975"/>
    </reaction>
    <physiologicalReaction direction="left-to-right" evidence="28">
        <dbReference type="Rhea" id="RHEA:41096"/>
    </physiologicalReaction>
</comment>
<dbReference type="PANTHER" id="PTHR10151:SF66">
    <property type="entry name" value="GLYCEROPHOSPHOCHOLINE CHOLINEPHOSPHODIESTERASE ENPP6"/>
    <property type="match status" value="1"/>
</dbReference>
<dbReference type="Pfam" id="PF01663">
    <property type="entry name" value="Phosphodiest"/>
    <property type="match status" value="1"/>
</dbReference>
<evidence type="ECO:0000256" key="5">
    <source>
        <dbReference type="ARBA" id="ARBA00022475"/>
    </source>
</evidence>
<evidence type="ECO:0000256" key="29">
    <source>
        <dbReference type="ARBA" id="ARBA00048703"/>
    </source>
</evidence>
<comment type="catalytic activity">
    <reaction evidence="31">
        <text>1-(5Z,8Z,11Z,14Z-eicosatetraenoyl)-sn-glycero-3-phosphocholine + H2O = 1-(5Z,8Z,11Z,14Z-eicosatetraenoyl)-sn-glycerol + phosphocholine + H(+)</text>
        <dbReference type="Rhea" id="RHEA:41003"/>
        <dbReference type="ChEBI" id="CHEBI:15377"/>
        <dbReference type="ChEBI" id="CHEBI:15378"/>
        <dbReference type="ChEBI" id="CHEBI:34071"/>
        <dbReference type="ChEBI" id="CHEBI:74344"/>
        <dbReference type="ChEBI" id="CHEBI:295975"/>
    </reaction>
    <physiologicalReaction direction="left-to-right" evidence="31">
        <dbReference type="Rhea" id="RHEA:41004"/>
    </physiologicalReaction>
</comment>
<evidence type="ECO:0000256" key="24">
    <source>
        <dbReference type="ARBA" id="ARBA00047494"/>
    </source>
</evidence>
<evidence type="ECO:0000256" key="17">
    <source>
        <dbReference type="ARBA" id="ARBA00023288"/>
    </source>
</evidence>
<evidence type="ECO:0000256" key="9">
    <source>
        <dbReference type="ARBA" id="ARBA00022729"/>
    </source>
</evidence>
<comment type="catalytic activity">
    <reaction evidence="25">
        <text>a 1-acyl-sn-glycero-3-phosphocholine + H2O = a 1-acyl-sn-glycerol + phosphocholine + H(+)</text>
        <dbReference type="Rhea" id="RHEA:44720"/>
        <dbReference type="ChEBI" id="CHEBI:15377"/>
        <dbReference type="ChEBI" id="CHEBI:15378"/>
        <dbReference type="ChEBI" id="CHEBI:58168"/>
        <dbReference type="ChEBI" id="CHEBI:64683"/>
        <dbReference type="ChEBI" id="CHEBI:295975"/>
    </reaction>
    <physiologicalReaction direction="left-to-right" evidence="25">
        <dbReference type="Rhea" id="RHEA:44721"/>
    </physiologicalReaction>
</comment>
<evidence type="ECO:0000256" key="23">
    <source>
        <dbReference type="ARBA" id="ARBA00047482"/>
    </source>
</evidence>
<comment type="catalytic activity">
    <reaction evidence="27">
        <text>1-hexadecanoyl-sn-glycero-3-phosphocholine + H2O = 1-hexadecanoyl-sn-glycerol + phosphocholine + H(+)</text>
        <dbReference type="Rhea" id="RHEA:41119"/>
        <dbReference type="ChEBI" id="CHEBI:15377"/>
        <dbReference type="ChEBI" id="CHEBI:15378"/>
        <dbReference type="ChEBI" id="CHEBI:72998"/>
        <dbReference type="ChEBI" id="CHEBI:75542"/>
        <dbReference type="ChEBI" id="CHEBI:295975"/>
    </reaction>
    <physiologicalReaction direction="left-to-right" evidence="27">
        <dbReference type="Rhea" id="RHEA:41120"/>
    </physiologicalReaction>
</comment>
<evidence type="ECO:0000256" key="31">
    <source>
        <dbReference type="ARBA" id="ARBA00049320"/>
    </source>
</evidence>
<evidence type="ECO:0000256" key="1">
    <source>
        <dbReference type="ARBA" id="ARBA00001947"/>
    </source>
</evidence>
<organism evidence="32">
    <name type="scientific">Ixodes ricinus</name>
    <name type="common">Common tick</name>
    <name type="synonym">Acarus ricinus</name>
    <dbReference type="NCBI Taxonomy" id="34613"/>
    <lineage>
        <taxon>Eukaryota</taxon>
        <taxon>Metazoa</taxon>
        <taxon>Ecdysozoa</taxon>
        <taxon>Arthropoda</taxon>
        <taxon>Chelicerata</taxon>
        <taxon>Arachnida</taxon>
        <taxon>Acari</taxon>
        <taxon>Parasitiformes</taxon>
        <taxon>Ixodida</taxon>
        <taxon>Ixodoidea</taxon>
        <taxon>Ixodidae</taxon>
        <taxon>Ixodinae</taxon>
        <taxon>Ixodes</taxon>
    </lineage>
</organism>
<keyword evidence="16" id="KW-0325">Glycoprotein</keyword>
<dbReference type="Gene3D" id="3.30.1360.180">
    <property type="match status" value="1"/>
</dbReference>
<evidence type="ECO:0000256" key="22">
    <source>
        <dbReference type="ARBA" id="ARBA00047322"/>
    </source>
</evidence>
<dbReference type="GO" id="GO:0098552">
    <property type="term" value="C:side of membrane"/>
    <property type="evidence" value="ECO:0007669"/>
    <property type="project" value="UniProtKB-KW"/>
</dbReference>
<evidence type="ECO:0000256" key="19">
    <source>
        <dbReference type="ARBA" id="ARBA00032556"/>
    </source>
</evidence>
<dbReference type="EC" id="3.1.4.38" evidence="4"/>
<evidence type="ECO:0000256" key="26">
    <source>
        <dbReference type="ARBA" id="ARBA00047779"/>
    </source>
</evidence>
<evidence type="ECO:0000256" key="15">
    <source>
        <dbReference type="ARBA" id="ARBA00023157"/>
    </source>
</evidence>
<comment type="catalytic activity">
    <reaction evidence="26">
        <text>1-tetradecanoyl-sn-glycero-3-phosphocholine + H2O = 1-tetradecanoyl-sn-glycerol + phosphocholine + H(+)</text>
        <dbReference type="Rhea" id="RHEA:40999"/>
        <dbReference type="ChEBI" id="CHEBI:15377"/>
        <dbReference type="ChEBI" id="CHEBI:15378"/>
        <dbReference type="ChEBI" id="CHEBI:64489"/>
        <dbReference type="ChEBI" id="CHEBI:75536"/>
        <dbReference type="ChEBI" id="CHEBI:295975"/>
    </reaction>
    <physiologicalReaction direction="left-to-right" evidence="26">
        <dbReference type="Rhea" id="RHEA:41000"/>
    </physiologicalReaction>
</comment>
<evidence type="ECO:0000256" key="16">
    <source>
        <dbReference type="ARBA" id="ARBA00023180"/>
    </source>
</evidence>
<keyword evidence="8" id="KW-0479">Metal-binding</keyword>
<evidence type="ECO:0000256" key="27">
    <source>
        <dbReference type="ARBA" id="ARBA00048209"/>
    </source>
</evidence>
<comment type="cofactor">
    <cofactor evidence="1">
        <name>Zn(2+)</name>
        <dbReference type="ChEBI" id="CHEBI:29105"/>
    </cofactor>
</comment>
<dbReference type="GO" id="GO:0016042">
    <property type="term" value="P:lipid catabolic process"/>
    <property type="evidence" value="ECO:0007669"/>
    <property type="project" value="UniProtKB-KW"/>
</dbReference>
<keyword evidence="13" id="KW-0443">Lipid metabolism</keyword>
<accession>A0A090X8K6</accession>
<evidence type="ECO:0000256" key="2">
    <source>
        <dbReference type="ARBA" id="ARBA00004609"/>
    </source>
</evidence>
<comment type="function">
    <text evidence="20">Choline-specific glycerophosphodiesterase that hydrolyzes glycerophosphocholine (GPC) and lysophosphatidylcholine (LPC) and contributes to supplying choline to the cells. Has a preference for LPC with short (12:0 and 14:0) or polyunsaturated (18:2 and 20:4) fatty acids. In vitro, hydrolyzes only choline-containing lysophospholipids, such as sphingosylphosphorylcholine (SPC), platelet-activating factor (PAF) and lysoPAF, but not other lysophospholipids.</text>
</comment>
<evidence type="ECO:0000256" key="11">
    <source>
        <dbReference type="ARBA" id="ARBA00022833"/>
    </source>
</evidence>
<comment type="catalytic activity">
    <reaction evidence="30">
        <text>1-(9Z,12Z)-octadecadienoyl-sn-glycero-3-phosphocholine + H2O = 1-(9Z,12Z-octadecadienoyl)-sn-glycerol + phosphocholine + H(+)</text>
        <dbReference type="Rhea" id="RHEA:41115"/>
        <dbReference type="ChEBI" id="CHEBI:15377"/>
        <dbReference type="ChEBI" id="CHEBI:15378"/>
        <dbReference type="ChEBI" id="CHEBI:28733"/>
        <dbReference type="ChEBI" id="CHEBI:75561"/>
        <dbReference type="ChEBI" id="CHEBI:295975"/>
    </reaction>
    <physiologicalReaction direction="left-to-right" evidence="30">
        <dbReference type="Rhea" id="RHEA:41116"/>
    </physiologicalReaction>
</comment>
<evidence type="ECO:0000256" key="25">
    <source>
        <dbReference type="ARBA" id="ARBA00047600"/>
    </source>
</evidence>
<keyword evidence="10" id="KW-0378">Hydrolase</keyword>
<dbReference type="EMBL" id="GBIH01002676">
    <property type="protein sequence ID" value="JAC92034.1"/>
    <property type="molecule type" value="mRNA"/>
</dbReference>
<keyword evidence="6" id="KW-0597">Phosphoprotein</keyword>
<keyword evidence="9" id="KW-0732">Signal</keyword>
<evidence type="ECO:0000256" key="18">
    <source>
        <dbReference type="ARBA" id="ARBA00031167"/>
    </source>
</evidence>
<protein>
    <recommendedName>
        <fullName evidence="4">glycerophosphocholine cholinephosphodiesterase</fullName>
        <ecNumber evidence="4">3.1.4.38</ecNumber>
    </recommendedName>
    <alternativeName>
        <fullName evidence="19">Choline-specific glycerophosphodiester phosphodiesterase</fullName>
    </alternativeName>
    <alternativeName>
        <fullName evidence="18">Ectonucleotide pyrophosphatase/phosphodiesterase family member 6</fullName>
    </alternativeName>
</protein>
<evidence type="ECO:0000256" key="14">
    <source>
        <dbReference type="ARBA" id="ARBA00023136"/>
    </source>
</evidence>
<dbReference type="SUPFAM" id="SSF53649">
    <property type="entry name" value="Alkaline phosphatase-like"/>
    <property type="match status" value="1"/>
</dbReference>
<evidence type="ECO:0000256" key="13">
    <source>
        <dbReference type="ARBA" id="ARBA00023098"/>
    </source>
</evidence>
<comment type="catalytic activity">
    <reaction evidence="23">
        <text>glycero-2-phosphocholine + H2O = phosphocholine + glycerol + H(+)</text>
        <dbReference type="Rhea" id="RHEA:61684"/>
        <dbReference type="ChEBI" id="CHEBI:15377"/>
        <dbReference type="ChEBI" id="CHEBI:15378"/>
        <dbReference type="ChEBI" id="CHEBI:17754"/>
        <dbReference type="ChEBI" id="CHEBI:144950"/>
        <dbReference type="ChEBI" id="CHEBI:295975"/>
    </reaction>
    <physiologicalReaction direction="left-to-right" evidence="23">
        <dbReference type="Rhea" id="RHEA:61685"/>
    </physiologicalReaction>
</comment>
<dbReference type="GO" id="GO:0005886">
    <property type="term" value="C:plasma membrane"/>
    <property type="evidence" value="ECO:0007669"/>
    <property type="project" value="UniProtKB-SubCell"/>
</dbReference>
<comment type="catalytic activity">
    <reaction evidence="29">
        <text>sn-glycerol 3-phosphocholine + H2O = phosphocholine + glycerol + H(+)</text>
        <dbReference type="Rhea" id="RHEA:19545"/>
        <dbReference type="ChEBI" id="CHEBI:15377"/>
        <dbReference type="ChEBI" id="CHEBI:15378"/>
        <dbReference type="ChEBI" id="CHEBI:16870"/>
        <dbReference type="ChEBI" id="CHEBI:17754"/>
        <dbReference type="ChEBI" id="CHEBI:295975"/>
        <dbReference type="EC" id="3.1.4.38"/>
    </reaction>
    <physiologicalReaction direction="left-to-right" evidence="29">
        <dbReference type="Rhea" id="RHEA:19546"/>
    </physiologicalReaction>
</comment>
<keyword evidence="7" id="KW-0336">GPI-anchor</keyword>
<evidence type="ECO:0000256" key="4">
    <source>
        <dbReference type="ARBA" id="ARBA00012318"/>
    </source>
</evidence>
<evidence type="ECO:0000256" key="10">
    <source>
        <dbReference type="ARBA" id="ARBA00022801"/>
    </source>
</evidence>
<name>A0A090X8K6_IXORI</name>
<dbReference type="PANTHER" id="PTHR10151">
    <property type="entry name" value="ECTONUCLEOTIDE PYROPHOSPHATASE/PHOSPHODIESTERASE"/>
    <property type="match status" value="1"/>
</dbReference>
<evidence type="ECO:0000256" key="12">
    <source>
        <dbReference type="ARBA" id="ARBA00022963"/>
    </source>
</evidence>
<evidence type="ECO:0000256" key="8">
    <source>
        <dbReference type="ARBA" id="ARBA00022723"/>
    </source>
</evidence>
<dbReference type="InterPro" id="IPR017850">
    <property type="entry name" value="Alkaline_phosphatase_core_sf"/>
</dbReference>
<evidence type="ECO:0000256" key="30">
    <source>
        <dbReference type="ARBA" id="ARBA00049092"/>
    </source>
</evidence>
<keyword evidence="11" id="KW-0862">Zinc</keyword>
<dbReference type="GO" id="GO:0047390">
    <property type="term" value="F:glycerophosphocholine cholinephosphodiesterase activity"/>
    <property type="evidence" value="ECO:0007669"/>
    <property type="project" value="UniProtKB-EC"/>
</dbReference>
<keyword evidence="12" id="KW-0442">Lipid degradation</keyword>
<feature type="non-terminal residue" evidence="32">
    <location>
        <position position="1"/>
    </location>
</feature>
<keyword evidence="17" id="KW-0449">Lipoprotein</keyword>
<comment type="catalytic activity">
    <reaction evidence="24">
        <text>a 1-O-alkyl-sn-glycero-3-phosphocholine + H2O = a 1-O-alkyl-sn-glycerol + phosphocholine + H(+)</text>
        <dbReference type="Rhea" id="RHEA:36083"/>
        <dbReference type="ChEBI" id="CHEBI:15377"/>
        <dbReference type="ChEBI" id="CHEBI:15378"/>
        <dbReference type="ChEBI" id="CHEBI:15850"/>
        <dbReference type="ChEBI" id="CHEBI:30909"/>
        <dbReference type="ChEBI" id="CHEBI:295975"/>
    </reaction>
    <physiologicalReaction direction="left-to-right" evidence="24">
        <dbReference type="Rhea" id="RHEA:36084"/>
    </physiologicalReaction>
</comment>
<evidence type="ECO:0000256" key="21">
    <source>
        <dbReference type="ARBA" id="ARBA00047290"/>
    </source>
</evidence>
<evidence type="ECO:0000256" key="3">
    <source>
        <dbReference type="ARBA" id="ARBA00010594"/>
    </source>
</evidence>
<reference evidence="32" key="1">
    <citation type="journal article" date="2015" name="PLoS Negl. Trop. Dis.">
        <title>Deep Sequencing Analysis of the Ixodes ricinus Haemocytome.</title>
        <authorList>
            <person name="Kotsyfakis M."/>
            <person name="Kopacek P."/>
            <person name="Franta Z."/>
            <person name="Pedra J.H."/>
            <person name="Ribeiro J.M."/>
        </authorList>
    </citation>
    <scope>NUCLEOTIDE SEQUENCE</scope>
</reference>
<comment type="catalytic activity">
    <reaction evidence="22">
        <text>1-(9Z-octadecenoyl)-sn-glycero-3-phosphocholine + H2O = 1-(9Z-octadecenoyl)-sn-glycerol + phosphocholine + H(+)</text>
        <dbReference type="Rhea" id="RHEA:41091"/>
        <dbReference type="ChEBI" id="CHEBI:15377"/>
        <dbReference type="ChEBI" id="CHEBI:15378"/>
        <dbReference type="ChEBI" id="CHEBI:28610"/>
        <dbReference type="ChEBI" id="CHEBI:75757"/>
        <dbReference type="ChEBI" id="CHEBI:295975"/>
    </reaction>
    <physiologicalReaction direction="left-to-right" evidence="22">
        <dbReference type="Rhea" id="RHEA:41092"/>
    </physiologicalReaction>
</comment>
<evidence type="ECO:0000256" key="6">
    <source>
        <dbReference type="ARBA" id="ARBA00022553"/>
    </source>
</evidence>
<keyword evidence="5" id="KW-1003">Cell membrane</keyword>
<dbReference type="Gene3D" id="3.40.720.10">
    <property type="entry name" value="Alkaline Phosphatase, subunit A"/>
    <property type="match status" value="1"/>
</dbReference>
<keyword evidence="15" id="KW-1015">Disulfide bond</keyword>
<dbReference type="CDD" id="cd16018">
    <property type="entry name" value="Enpp"/>
    <property type="match status" value="1"/>
</dbReference>
<comment type="subcellular location">
    <subcellularLocation>
        <location evidence="2">Cell membrane</location>
        <topology evidence="2">Lipid-anchor</topology>
        <topology evidence="2">GPI-anchor</topology>
    </subcellularLocation>
</comment>
<comment type="similarity">
    <text evidence="3">Belongs to the nucleotide pyrophosphatase/phosphodiesterase family.</text>
</comment>
<evidence type="ECO:0000256" key="20">
    <source>
        <dbReference type="ARBA" id="ARBA00046203"/>
    </source>
</evidence>